<keyword evidence="3" id="KW-1185">Reference proteome</keyword>
<accession>A0AA37PHD7</accession>
<feature type="region of interest" description="Disordered" evidence="1">
    <location>
        <begin position="1"/>
        <end position="22"/>
    </location>
</feature>
<dbReference type="RefSeq" id="XP_049134721.1">
    <property type="nucleotide sequence ID" value="XM_049278764.1"/>
</dbReference>
<feature type="compositionally biased region" description="Low complexity" evidence="1">
    <location>
        <begin position="1"/>
        <end position="18"/>
    </location>
</feature>
<comment type="caution">
    <text evidence="2">The sequence shown here is derived from an EMBL/GenBank/DDBJ whole genome shotgun (WGS) entry which is preliminary data.</text>
</comment>
<proteinExistence type="predicted"/>
<dbReference type="AlphaFoldDB" id="A0AA37PHD7"/>
<reference evidence="2 3" key="1">
    <citation type="submission" date="2022-03" db="EMBL/GenBank/DDBJ databases">
        <title>Genome data of Colletotrichum spp.</title>
        <authorList>
            <person name="Utami Y.D."/>
            <person name="Hiruma K."/>
        </authorList>
    </citation>
    <scope>NUCLEOTIDE SEQUENCE [LARGE SCALE GENOMIC DNA]</scope>
    <source>
        <strain evidence="2 3">MAFF 239500</strain>
    </source>
</reference>
<organism evidence="2 3">
    <name type="scientific">Colletotrichum spaethianum</name>
    <dbReference type="NCBI Taxonomy" id="700344"/>
    <lineage>
        <taxon>Eukaryota</taxon>
        <taxon>Fungi</taxon>
        <taxon>Dikarya</taxon>
        <taxon>Ascomycota</taxon>
        <taxon>Pezizomycotina</taxon>
        <taxon>Sordariomycetes</taxon>
        <taxon>Hypocreomycetidae</taxon>
        <taxon>Glomerellales</taxon>
        <taxon>Glomerellaceae</taxon>
        <taxon>Colletotrichum</taxon>
        <taxon>Colletotrichum spaethianum species complex</taxon>
    </lineage>
</organism>
<dbReference type="EMBL" id="BQXU01000066">
    <property type="protein sequence ID" value="GKT52371.1"/>
    <property type="molecule type" value="Genomic_DNA"/>
</dbReference>
<evidence type="ECO:0000313" key="2">
    <source>
        <dbReference type="EMBL" id="GKT52371.1"/>
    </source>
</evidence>
<name>A0AA37PHD7_9PEZI</name>
<gene>
    <name evidence="2" type="ORF">ColSpa_12552</name>
</gene>
<evidence type="ECO:0000256" key="1">
    <source>
        <dbReference type="SAM" id="MobiDB-lite"/>
    </source>
</evidence>
<dbReference type="Proteomes" id="UP001055115">
    <property type="component" value="Unassembled WGS sequence"/>
</dbReference>
<dbReference type="GeneID" id="73333354"/>
<evidence type="ECO:0000313" key="3">
    <source>
        <dbReference type="Proteomes" id="UP001055115"/>
    </source>
</evidence>
<sequence length="99" mass="9947">MSTPTTTLAGLSLSLTPADDVPPPGGTQAALMLGHDKAGCLRARSTCLMAGAAPEEAPTGGRSCPLPQPRERAHDFPVVRSWCRGVAGPAGLGGVSEAL</sequence>
<protein>
    <submittedName>
        <fullName evidence="2">Uncharacterized protein</fullName>
    </submittedName>
</protein>